<proteinExistence type="inferred from homology"/>
<evidence type="ECO:0000256" key="2">
    <source>
        <dbReference type="ARBA" id="ARBA00022801"/>
    </source>
</evidence>
<comment type="similarity">
    <text evidence="1 4">Belongs to the glycosyl hydrolase 28 family.</text>
</comment>
<dbReference type="Pfam" id="PF00295">
    <property type="entry name" value="Glyco_hydro_28"/>
    <property type="match status" value="1"/>
</dbReference>
<dbReference type="Gene3D" id="2.160.20.10">
    <property type="entry name" value="Single-stranded right-handed beta-helix, Pectin lyase-like"/>
    <property type="match status" value="1"/>
</dbReference>
<dbReference type="OrthoDB" id="1095706at2"/>
<sequence length="423" mass="46579">MDMSKQHLFLLIAWVIPIFLMAKVPTPNDFTGSDTERIQAAIDAAKGTSGKVIIPADNANGKNLWEIDRAILLPSDMTVILDNCTLRLSDNSRDNLFRSDNVGEGISQPTWNRNIRIIGVGEVRLQGALNPRSTGDSFRQLTLDTEQAKKNGNWRISYGSDAGKADRKQTGDWRNILILMGYVDGFTLTNVSIENTHSWAVSFERTLHAELTQIRIDNREELEINGQKVSVANKDGINLRQGCKYFRIDNISGYTGDDFIALSNLGSGPESPAASGDITSYMVTAPTWFGPEDDIEEVHISNIHCSNRYRAVAIRATDQAGIHHVFINSLVFQAVDGVHEAILLGGGGYGKPSLPGKINHVYGMNIKGTGKCLVRIESPVHHCGLINAVYEGEGDGPILYTIDREQIQDLELLNVIHTTHSEN</sequence>
<dbReference type="GO" id="GO:0004650">
    <property type="term" value="F:polygalacturonase activity"/>
    <property type="evidence" value="ECO:0007669"/>
    <property type="project" value="InterPro"/>
</dbReference>
<name>A0A1I3HPP2_9SPHI</name>
<evidence type="ECO:0000313" key="5">
    <source>
        <dbReference type="EMBL" id="SFI37705.1"/>
    </source>
</evidence>
<dbReference type="InterPro" id="IPR000743">
    <property type="entry name" value="Glyco_hydro_28"/>
</dbReference>
<keyword evidence="3 4" id="KW-0326">Glycosidase</keyword>
<dbReference type="EMBL" id="FOQO01000003">
    <property type="protein sequence ID" value="SFI37705.1"/>
    <property type="molecule type" value="Genomic_DNA"/>
</dbReference>
<gene>
    <name evidence="5" type="ORF">SAMN05444682_103447</name>
</gene>
<dbReference type="SUPFAM" id="SSF51126">
    <property type="entry name" value="Pectin lyase-like"/>
    <property type="match status" value="1"/>
</dbReference>
<evidence type="ECO:0000256" key="3">
    <source>
        <dbReference type="ARBA" id="ARBA00023295"/>
    </source>
</evidence>
<dbReference type="AlphaFoldDB" id="A0A1I3HPP2"/>
<protein>
    <submittedName>
        <fullName evidence="5">Glycosyl hydrolases family 28</fullName>
    </submittedName>
</protein>
<dbReference type="InterPro" id="IPR011050">
    <property type="entry name" value="Pectin_lyase_fold/virulence"/>
</dbReference>
<reference evidence="5 6" key="1">
    <citation type="submission" date="2016-10" db="EMBL/GenBank/DDBJ databases">
        <authorList>
            <person name="de Groot N.N."/>
        </authorList>
    </citation>
    <scope>NUCLEOTIDE SEQUENCE [LARGE SCALE GENOMIC DNA]</scope>
    <source>
        <strain evidence="5 6">RK1</strain>
    </source>
</reference>
<keyword evidence="6" id="KW-1185">Reference proteome</keyword>
<dbReference type="Proteomes" id="UP000198670">
    <property type="component" value="Unassembled WGS sequence"/>
</dbReference>
<dbReference type="GO" id="GO:0005975">
    <property type="term" value="P:carbohydrate metabolic process"/>
    <property type="evidence" value="ECO:0007669"/>
    <property type="project" value="InterPro"/>
</dbReference>
<dbReference type="STRING" id="1477437.SAMN05444682_103447"/>
<evidence type="ECO:0000256" key="1">
    <source>
        <dbReference type="ARBA" id="ARBA00008834"/>
    </source>
</evidence>
<accession>A0A1I3HPP2</accession>
<evidence type="ECO:0000256" key="4">
    <source>
        <dbReference type="RuleBase" id="RU361169"/>
    </source>
</evidence>
<keyword evidence="2 4" id="KW-0378">Hydrolase</keyword>
<organism evidence="5 6">
    <name type="scientific">Parapedobacter indicus</name>
    <dbReference type="NCBI Taxonomy" id="1477437"/>
    <lineage>
        <taxon>Bacteria</taxon>
        <taxon>Pseudomonadati</taxon>
        <taxon>Bacteroidota</taxon>
        <taxon>Sphingobacteriia</taxon>
        <taxon>Sphingobacteriales</taxon>
        <taxon>Sphingobacteriaceae</taxon>
        <taxon>Parapedobacter</taxon>
    </lineage>
</organism>
<dbReference type="InterPro" id="IPR012334">
    <property type="entry name" value="Pectin_lyas_fold"/>
</dbReference>
<evidence type="ECO:0000313" key="6">
    <source>
        <dbReference type="Proteomes" id="UP000198670"/>
    </source>
</evidence>